<dbReference type="PANTHER" id="PTHR18870:SF9">
    <property type="entry name" value="PROTEIN TAG-278-RELATED"/>
    <property type="match status" value="1"/>
</dbReference>
<dbReference type="InParanoid" id="A0A7M7K9Q2"/>
<feature type="compositionally biased region" description="Acidic residues" evidence="3">
    <location>
        <begin position="559"/>
        <end position="575"/>
    </location>
</feature>
<keyword evidence="1 2" id="KW-0175">Coiled coil</keyword>
<dbReference type="RefSeq" id="XP_022662533.1">
    <property type="nucleotide sequence ID" value="XM_022806798.1"/>
</dbReference>
<dbReference type="AlphaFoldDB" id="A0A7M7K9Q2"/>
<protein>
    <submittedName>
        <fullName evidence="4">Uncharacterized protein</fullName>
    </submittedName>
</protein>
<proteinExistence type="predicted"/>
<evidence type="ECO:0000256" key="1">
    <source>
        <dbReference type="ARBA" id="ARBA00023054"/>
    </source>
</evidence>
<dbReference type="OrthoDB" id="75801at2759"/>
<dbReference type="EnsemblMetazoa" id="XM_022806798">
    <property type="protein sequence ID" value="XP_022662533"/>
    <property type="gene ID" value="LOC111250880"/>
</dbReference>
<evidence type="ECO:0000256" key="3">
    <source>
        <dbReference type="SAM" id="MobiDB-lite"/>
    </source>
</evidence>
<accession>A0A7M7K9Q2</accession>
<feature type="compositionally biased region" description="Low complexity" evidence="3">
    <location>
        <begin position="123"/>
        <end position="132"/>
    </location>
</feature>
<evidence type="ECO:0000313" key="4">
    <source>
        <dbReference type="EnsemblMetazoa" id="XP_022662533"/>
    </source>
</evidence>
<dbReference type="KEGG" id="vde:111250880"/>
<organism evidence="4 5">
    <name type="scientific">Varroa destructor</name>
    <name type="common">Honeybee mite</name>
    <dbReference type="NCBI Taxonomy" id="109461"/>
    <lineage>
        <taxon>Eukaryota</taxon>
        <taxon>Metazoa</taxon>
        <taxon>Ecdysozoa</taxon>
        <taxon>Arthropoda</taxon>
        <taxon>Chelicerata</taxon>
        <taxon>Arachnida</taxon>
        <taxon>Acari</taxon>
        <taxon>Parasitiformes</taxon>
        <taxon>Mesostigmata</taxon>
        <taxon>Gamasina</taxon>
        <taxon>Dermanyssoidea</taxon>
        <taxon>Varroidae</taxon>
        <taxon>Varroa</taxon>
    </lineage>
</organism>
<feature type="region of interest" description="Disordered" evidence="3">
    <location>
        <begin position="910"/>
        <end position="929"/>
    </location>
</feature>
<dbReference type="Proteomes" id="UP000594260">
    <property type="component" value="Unplaced"/>
</dbReference>
<feature type="compositionally biased region" description="Acidic residues" evidence="3">
    <location>
        <begin position="814"/>
        <end position="852"/>
    </location>
</feature>
<feature type="region of interest" description="Disordered" evidence="3">
    <location>
        <begin position="967"/>
        <end position="991"/>
    </location>
</feature>
<feature type="compositionally biased region" description="Basic and acidic residues" evidence="3">
    <location>
        <begin position="976"/>
        <end position="991"/>
    </location>
</feature>
<feature type="region of interest" description="Disordered" evidence="3">
    <location>
        <begin position="549"/>
        <end position="587"/>
    </location>
</feature>
<evidence type="ECO:0000313" key="5">
    <source>
        <dbReference type="Proteomes" id="UP000594260"/>
    </source>
</evidence>
<feature type="region of interest" description="Disordered" evidence="3">
    <location>
        <begin position="811"/>
        <end position="852"/>
    </location>
</feature>
<sequence length="991" mass="112794">MSATSPGVTLSGASIPGGGYFPETFLQMSKRIAQMTQVIYSLNNKIEVQDLALHAIKEHYENSLKKCLYDASSQQQKADDTHRLASHVQMLEMQLAVEREKHRRLQQPQQQPQQQQSSLFEQTTTTPIATPPVTRDLAMLFQELRDKETEFEKKLSEFEHLHNEMAAFSSCVTAVPTSDRSNNVDSACCSTAVDSSAIQQGSYEKHHVLLTTTTDFELSEDAMAAACLKRKRNETANNPSALVKSGPCSVSKLIAQFSTRNEDPKEVSDTSANVAASLSPSPSSGVKLKAISIDRNNFPKGGHFSRGEELIKARDKISMLEATKTEQEIVINKLQTEVVKLKEKVRHLCKLRQDLLEQRSQVEDRVRSVQRERDHDISTRDSRIRELEDELEQYECKMEYLEHTQVHLQRSLLASENKTPKLLEELQKISADLADCKSDLKEKNQRIHELANSVMTKEAMIERLQNDLKAFKKEAAQEMEKRFLLYTEEKERLMSQLQEETEEYVKAAFAEKDCQLRELNEDWQNKYDQLNEKLSSLRKELEDAIAEKNDLLMSRDAGSSDDEDEDDDGSGEDSTDSTSSASELDWQVQERVERFREELTRIHSINTIEQRTAHEKQLGEVRDKLEQKITLLKKQHEEELREFDQLLNDELNRVHKKYQAELRRLREQVSSSPDCGTGVIKTDKGVQAFIGRSFSSSASSANAQEYLEDSEKLAEFKLQLSEVQDQLRQKQDEVIKVRTEASNQIRNVELYWQERLNKEIKELNMARENELADIRHECNKQVKQLTDKINSLQTIMKLTGQDQPLVTPIVEEPSSGEEDLEATDEDVESFEEVDGDADDTEDDEANGDGDEEGEVEIEEIIEEIIELSPCAQRVTALRHNPLILSPSSSLEGGGGSGQVVFPRSLLKKSSSTGDCPSDVRGPRGSKRVSFAEDRGDLPMLLRYNPDVSCMDILRPLEEQFISKKKRSSIIRRSVRRSQEKADGMDHDQTQF</sequence>
<feature type="coiled-coil region" evidence="2">
    <location>
        <begin position="713"/>
        <end position="795"/>
    </location>
</feature>
<reference evidence="4" key="1">
    <citation type="submission" date="2021-01" db="UniProtKB">
        <authorList>
            <consortium name="EnsemblMetazoa"/>
        </authorList>
    </citation>
    <scope>IDENTIFICATION</scope>
</reference>
<feature type="coiled-coil region" evidence="2">
    <location>
        <begin position="615"/>
        <end position="668"/>
    </location>
</feature>
<dbReference type="PANTHER" id="PTHR18870">
    <property type="entry name" value="PROTEIN TAG-278-RELATED"/>
    <property type="match status" value="1"/>
</dbReference>
<dbReference type="GeneID" id="111250880"/>
<name>A0A7M7K9Q2_VARDE</name>
<feature type="compositionally biased region" description="Low complexity" evidence="3">
    <location>
        <begin position="106"/>
        <end position="116"/>
    </location>
</feature>
<evidence type="ECO:0000256" key="2">
    <source>
        <dbReference type="SAM" id="Coils"/>
    </source>
</evidence>
<dbReference type="OMA" id="NYRKETD"/>
<feature type="region of interest" description="Disordered" evidence="3">
    <location>
        <begin position="99"/>
        <end position="132"/>
    </location>
</feature>
<keyword evidence="5" id="KW-1185">Reference proteome</keyword>
<feature type="compositionally biased region" description="Low complexity" evidence="3">
    <location>
        <begin position="576"/>
        <end position="587"/>
    </location>
</feature>